<name>A0A834TGV8_9FABA</name>
<evidence type="ECO:0000313" key="2">
    <source>
        <dbReference type="Proteomes" id="UP000634136"/>
    </source>
</evidence>
<comment type="caution">
    <text evidence="1">The sequence shown here is derived from an EMBL/GenBank/DDBJ whole genome shotgun (WGS) entry which is preliminary data.</text>
</comment>
<evidence type="ECO:0000313" key="1">
    <source>
        <dbReference type="EMBL" id="KAF7820952.1"/>
    </source>
</evidence>
<sequence length="106" mass="12169">MLRSLVCSALMRYATILLILFFSLISEKANKRRDTNLESLFGILGDSSVLWKNLPHNSSQVSERTILDWLSHYCVRSWLVLIDAGVGCINILDLSCRYLHRQDVEI</sequence>
<dbReference type="Proteomes" id="UP000634136">
    <property type="component" value="Unassembled WGS sequence"/>
</dbReference>
<reference evidence="1" key="1">
    <citation type="submission" date="2020-09" db="EMBL/GenBank/DDBJ databases">
        <title>Genome-Enabled Discovery of Anthraquinone Biosynthesis in Senna tora.</title>
        <authorList>
            <person name="Kang S.-H."/>
            <person name="Pandey R.P."/>
            <person name="Lee C.-M."/>
            <person name="Sim J.-S."/>
            <person name="Jeong J.-T."/>
            <person name="Choi B.-S."/>
            <person name="Jung M."/>
            <person name="Ginzburg D."/>
            <person name="Zhao K."/>
            <person name="Won S.Y."/>
            <person name="Oh T.-J."/>
            <person name="Yu Y."/>
            <person name="Kim N.-H."/>
            <person name="Lee O.R."/>
            <person name="Lee T.-H."/>
            <person name="Bashyal P."/>
            <person name="Kim T.-S."/>
            <person name="Lee W.-H."/>
            <person name="Kawkins C."/>
            <person name="Kim C.-K."/>
            <person name="Kim J.S."/>
            <person name="Ahn B.O."/>
            <person name="Rhee S.Y."/>
            <person name="Sohng J.K."/>
        </authorList>
    </citation>
    <scope>NUCLEOTIDE SEQUENCE</scope>
    <source>
        <tissue evidence="1">Leaf</tissue>
    </source>
</reference>
<keyword evidence="2" id="KW-1185">Reference proteome</keyword>
<organism evidence="1 2">
    <name type="scientific">Senna tora</name>
    <dbReference type="NCBI Taxonomy" id="362788"/>
    <lineage>
        <taxon>Eukaryota</taxon>
        <taxon>Viridiplantae</taxon>
        <taxon>Streptophyta</taxon>
        <taxon>Embryophyta</taxon>
        <taxon>Tracheophyta</taxon>
        <taxon>Spermatophyta</taxon>
        <taxon>Magnoliopsida</taxon>
        <taxon>eudicotyledons</taxon>
        <taxon>Gunneridae</taxon>
        <taxon>Pentapetalae</taxon>
        <taxon>rosids</taxon>
        <taxon>fabids</taxon>
        <taxon>Fabales</taxon>
        <taxon>Fabaceae</taxon>
        <taxon>Caesalpinioideae</taxon>
        <taxon>Cassia clade</taxon>
        <taxon>Senna</taxon>
    </lineage>
</organism>
<dbReference type="AlphaFoldDB" id="A0A834TGV8"/>
<gene>
    <name evidence="1" type="ORF">G2W53_026407</name>
</gene>
<proteinExistence type="predicted"/>
<accession>A0A834TGV8</accession>
<protein>
    <submittedName>
        <fullName evidence="1">Nuclear transcription factor Y subunit B-9</fullName>
    </submittedName>
</protein>
<dbReference type="EMBL" id="JAAIUW010000008">
    <property type="protein sequence ID" value="KAF7820952.1"/>
    <property type="molecule type" value="Genomic_DNA"/>
</dbReference>